<comment type="similarity">
    <text evidence="2">Belongs to the membrane fusion protein (MFP) (TC 8.A.1) family.</text>
</comment>
<dbReference type="Gene3D" id="2.40.50.100">
    <property type="match status" value="1"/>
</dbReference>
<dbReference type="SUPFAM" id="SSF111369">
    <property type="entry name" value="HlyD-like secretion proteins"/>
    <property type="match status" value="1"/>
</dbReference>
<accession>A0A5C8P172</accession>
<dbReference type="InterPro" id="IPR058627">
    <property type="entry name" value="MdtA-like_C"/>
</dbReference>
<evidence type="ECO:0000259" key="5">
    <source>
        <dbReference type="Pfam" id="PF25876"/>
    </source>
</evidence>
<keyword evidence="4" id="KW-0732">Signal</keyword>
<dbReference type="Gene3D" id="1.10.287.470">
    <property type="entry name" value="Helix hairpin bin"/>
    <property type="match status" value="1"/>
</dbReference>
<evidence type="ECO:0000259" key="8">
    <source>
        <dbReference type="Pfam" id="PF25967"/>
    </source>
</evidence>
<keyword evidence="10" id="KW-1185">Reference proteome</keyword>
<dbReference type="Pfam" id="PF25944">
    <property type="entry name" value="Beta-barrel_RND"/>
    <property type="match status" value="1"/>
</dbReference>
<dbReference type="Proteomes" id="UP000321548">
    <property type="component" value="Unassembled WGS sequence"/>
</dbReference>
<protein>
    <submittedName>
        <fullName evidence="9">Efflux RND transporter periplasmic adaptor subunit</fullName>
    </submittedName>
</protein>
<dbReference type="GO" id="GO:0046677">
    <property type="term" value="P:response to antibiotic"/>
    <property type="evidence" value="ECO:0007669"/>
    <property type="project" value="TreeGrafter"/>
</dbReference>
<feature type="signal peptide" evidence="4">
    <location>
        <begin position="1"/>
        <end position="20"/>
    </location>
</feature>
<organism evidence="9 10">
    <name type="scientific">Zeimonas arvi</name>
    <dbReference type="NCBI Taxonomy" id="2498847"/>
    <lineage>
        <taxon>Bacteria</taxon>
        <taxon>Pseudomonadati</taxon>
        <taxon>Pseudomonadota</taxon>
        <taxon>Betaproteobacteria</taxon>
        <taxon>Burkholderiales</taxon>
        <taxon>Burkholderiaceae</taxon>
        <taxon>Zeimonas</taxon>
    </lineage>
</organism>
<dbReference type="NCBIfam" id="TIGR01730">
    <property type="entry name" value="RND_mfp"/>
    <property type="match status" value="1"/>
</dbReference>
<proteinExistence type="inferred from homology"/>
<comment type="caution">
    <text evidence="9">The sequence shown here is derived from an EMBL/GenBank/DDBJ whole genome shotgun (WGS) entry which is preliminary data.</text>
</comment>
<dbReference type="InterPro" id="IPR006143">
    <property type="entry name" value="RND_pump_MFP"/>
</dbReference>
<evidence type="ECO:0000259" key="6">
    <source>
        <dbReference type="Pfam" id="PF25917"/>
    </source>
</evidence>
<dbReference type="PROSITE" id="PS51257">
    <property type="entry name" value="PROKAR_LIPOPROTEIN"/>
    <property type="match status" value="1"/>
</dbReference>
<evidence type="ECO:0000256" key="1">
    <source>
        <dbReference type="ARBA" id="ARBA00004196"/>
    </source>
</evidence>
<dbReference type="Pfam" id="PF25967">
    <property type="entry name" value="RND-MFP_C"/>
    <property type="match status" value="1"/>
</dbReference>
<dbReference type="Pfam" id="PF25876">
    <property type="entry name" value="HH_MFP_RND"/>
    <property type="match status" value="1"/>
</dbReference>
<feature type="chain" id="PRO_5022734652" evidence="4">
    <location>
        <begin position="21"/>
        <end position="379"/>
    </location>
</feature>
<comment type="subcellular location">
    <subcellularLocation>
        <location evidence="1">Cell envelope</location>
    </subcellularLocation>
</comment>
<dbReference type="FunFam" id="2.40.420.20:FF:000001">
    <property type="entry name" value="Efflux RND transporter periplasmic adaptor subunit"/>
    <property type="match status" value="1"/>
</dbReference>
<evidence type="ECO:0000256" key="4">
    <source>
        <dbReference type="SAM" id="SignalP"/>
    </source>
</evidence>
<dbReference type="InterPro" id="IPR058625">
    <property type="entry name" value="MdtA-like_BSH"/>
</dbReference>
<evidence type="ECO:0000256" key="2">
    <source>
        <dbReference type="ARBA" id="ARBA00009477"/>
    </source>
</evidence>
<dbReference type="OrthoDB" id="9783047at2"/>
<feature type="domain" description="Multidrug resistance protein MdtA-like beta-barrel" evidence="7">
    <location>
        <begin position="215"/>
        <end position="297"/>
    </location>
</feature>
<dbReference type="GO" id="GO:0022857">
    <property type="term" value="F:transmembrane transporter activity"/>
    <property type="evidence" value="ECO:0007669"/>
    <property type="project" value="InterPro"/>
</dbReference>
<dbReference type="Gene3D" id="2.40.420.20">
    <property type="match status" value="1"/>
</dbReference>
<dbReference type="GO" id="GO:0005886">
    <property type="term" value="C:plasma membrane"/>
    <property type="evidence" value="ECO:0007669"/>
    <property type="project" value="UniProtKB-SubCell"/>
</dbReference>
<feature type="domain" description="Multidrug resistance protein MdtA-like C-terminal permuted SH3" evidence="8">
    <location>
        <begin position="302"/>
        <end position="361"/>
    </location>
</feature>
<feature type="domain" description="Multidrug resistance protein MdtA-like alpha-helical hairpin" evidence="5">
    <location>
        <begin position="108"/>
        <end position="177"/>
    </location>
</feature>
<feature type="coiled-coil region" evidence="3">
    <location>
        <begin position="108"/>
        <end position="173"/>
    </location>
</feature>
<dbReference type="PANTHER" id="PTHR30158:SF3">
    <property type="entry name" value="MULTIDRUG EFFLUX PUMP SUBUNIT ACRA-RELATED"/>
    <property type="match status" value="1"/>
</dbReference>
<evidence type="ECO:0000259" key="7">
    <source>
        <dbReference type="Pfam" id="PF25944"/>
    </source>
</evidence>
<dbReference type="PANTHER" id="PTHR30158">
    <property type="entry name" value="ACRA/E-RELATED COMPONENT OF DRUG EFFLUX TRANSPORTER"/>
    <property type="match status" value="1"/>
</dbReference>
<dbReference type="InterPro" id="IPR058626">
    <property type="entry name" value="MdtA-like_b-barrel"/>
</dbReference>
<dbReference type="Gene3D" id="2.40.30.170">
    <property type="match status" value="1"/>
</dbReference>
<gene>
    <name evidence="9" type="ORF">FHP08_05060</name>
</gene>
<dbReference type="RefSeq" id="WP_147703246.1">
    <property type="nucleotide sequence ID" value="NZ_VDUY01000002.1"/>
</dbReference>
<dbReference type="Pfam" id="PF25917">
    <property type="entry name" value="BSH_RND"/>
    <property type="match status" value="1"/>
</dbReference>
<dbReference type="EMBL" id="VDUY01000002">
    <property type="protein sequence ID" value="TXL66997.1"/>
    <property type="molecule type" value="Genomic_DNA"/>
</dbReference>
<dbReference type="AlphaFoldDB" id="A0A5C8P172"/>
<evidence type="ECO:0000256" key="3">
    <source>
        <dbReference type="SAM" id="Coils"/>
    </source>
</evidence>
<keyword evidence="3" id="KW-0175">Coiled coil</keyword>
<dbReference type="InterPro" id="IPR058624">
    <property type="entry name" value="MdtA-like_HH"/>
</dbReference>
<reference evidence="9 10" key="1">
    <citation type="submission" date="2019-06" db="EMBL/GenBank/DDBJ databases">
        <title>Quisquiliibacterium sp. nov., isolated from a maize field.</title>
        <authorList>
            <person name="Lin S.-Y."/>
            <person name="Tsai C.-F."/>
            <person name="Young C.-C."/>
        </authorList>
    </citation>
    <scope>NUCLEOTIDE SEQUENCE [LARGE SCALE GENOMIC DNA]</scope>
    <source>
        <strain evidence="9 10">CC-CFT501</strain>
    </source>
</reference>
<feature type="domain" description="Multidrug resistance protein MdtA-like barrel-sandwich hybrid" evidence="6">
    <location>
        <begin position="67"/>
        <end position="209"/>
    </location>
</feature>
<name>A0A5C8P172_9BURK</name>
<evidence type="ECO:0000313" key="10">
    <source>
        <dbReference type="Proteomes" id="UP000321548"/>
    </source>
</evidence>
<evidence type="ECO:0000313" key="9">
    <source>
        <dbReference type="EMBL" id="TXL66997.1"/>
    </source>
</evidence>
<sequence length="379" mass="40279">MSDKLTRLALAGALALTLLAGCGDRRAEGAQGPGASPPPPLPVTTLTVAPKRIQVTLEAVGRAEGSREVEVRARVSGILERQLFREGDAVRAGAPMYRIERAPFEIALQRAKAALAETQARRERAAVEAARLKKLLGERAVSQREYDDAAASLAQLDAALQAARAGVREAELDLSYTSVEAPASGVAGRSLRSEGSLVGTSRDDGLLTTIVRHDPLWVRFSLSESEYARLRAGRGEKSRVAVRETPGQGGSASQLTGKLNFTGSRVDPQLGTVQLRAEFANPDSRLLPGQYLGLAVEIGETDAILVPQSAVQQGDRGSFVWVVGDDDTVAPRPVKTGEWVGRDWVVREGLKAGERVAVDNLIRLRPGAKVAPKPPAPAS</sequence>